<accession>U6GBA7</accession>
<name>U6GBA7_EIMAC</name>
<reference evidence="3" key="2">
    <citation type="submission" date="2013-10" db="EMBL/GenBank/DDBJ databases">
        <authorList>
            <person name="Aslett M."/>
        </authorList>
    </citation>
    <scope>NUCLEOTIDE SEQUENCE</scope>
    <source>
        <strain evidence="3">Houghton</strain>
    </source>
</reference>
<dbReference type="RefSeq" id="XP_013252708.1">
    <property type="nucleotide sequence ID" value="XM_013397254.1"/>
</dbReference>
<protein>
    <recommendedName>
        <fullName evidence="5">Rhoptry neck protein</fullName>
    </recommendedName>
</protein>
<feature type="chain" id="PRO_5004669742" description="Rhoptry neck protein" evidence="2">
    <location>
        <begin position="30"/>
        <end position="1731"/>
    </location>
</feature>
<dbReference type="OrthoDB" id="371154at2759"/>
<dbReference type="VEuPathDB" id="ToxoDB:EAH_00019850"/>
<organism evidence="3 4">
    <name type="scientific">Eimeria acervulina</name>
    <name type="common">Coccidian parasite</name>
    <dbReference type="NCBI Taxonomy" id="5801"/>
    <lineage>
        <taxon>Eukaryota</taxon>
        <taxon>Sar</taxon>
        <taxon>Alveolata</taxon>
        <taxon>Apicomplexa</taxon>
        <taxon>Conoidasida</taxon>
        <taxon>Coccidia</taxon>
        <taxon>Eucoccidiorida</taxon>
        <taxon>Eimeriorina</taxon>
        <taxon>Eimeriidae</taxon>
        <taxon>Eimeria</taxon>
    </lineage>
</organism>
<evidence type="ECO:0000256" key="1">
    <source>
        <dbReference type="SAM" id="MobiDB-lite"/>
    </source>
</evidence>
<keyword evidence="4" id="KW-1185">Reference proteome</keyword>
<sequence length="1731" mass="192269">MATRSSFLGILPGMSIKLTLLGLLSVWNGAMICAMASERQHGISPHSWLAERMMVGPNVKERSFPQNSLSYGLKKNQNKEKHAAYGQSLVETGRERTKLVGLLEHEQILAYSQNLQYAFKKHSKFTHSFQFLRELFSTNPFLKFVAVRYRERVNIVNALERAAERWTPMRKGKPIFSWTMSLWANPLATLSNVVSAAFDETFEGALGLPTGEVKSACFSFGYRINSIAPYTAVLPGGVFGSVLKSLSRSFMLVFYPAYASFRGIFSLMIGVICKTGVLAAVKNLFKALANITRLGLRGIRILFRRFAVRGDPVAWPLLQDLLRNASPAMITLLFQLYAVNVRDITQKGKRVTQALAAGSASWNYADGLWVGAFDFSRAFIDTIRSYKQGAEAFVGYCESKAAETQPGTPPEQAMIDLTSEKSTSAESDAEAFDNASDNDVPGSLPEEPITEDIMMAFKAIAPGAKVSPGETRTRLDFACRKYKKFVTSFREEPLKHVHSVVKQAVKILKYDYKFFQSYVGEMMSIFYDSAFVLLNADVANVLSEKLPLESMAAGLSLHYVVEDMGDETLRNRRDRAAFNLLESGAQKLRESVNSLYGRFLESSIMIRRLEGNKSVKTVQDFVSKCNPQLGVPDTDVCGKVVTSEVDANLFVREALFSLHVPMAVPSGDIAALNDAALGDVFGRWREFSRLSQDNQAVADAASDRASMKTFLQYLRQSVVSRLVFNRFDFADEFTALILHDSNGRSIKFTPENAEDVRDQAVLEGLEPATGAGAPAEGVPVHKIAGTIKYNDPREELVSIKEDPSAVRDVIVAKFIDVHGRASAEMDMVSVFMMTVAYLTYQKIQKHRTGKTLVMSLYQRDVLHLLLAQKRGELLEEAPHCAWLKENTQSADELIVKCSALRFFKIGSVDNIAEADKEDIRNYISSFVEILDSVRGSTSWMDFLNIDTFAAEADLYAATAAKYSYDKLLKELRVEYAGADEGQSLSKLYTDIHPALGGPRRYHKDRRDLVTALRGYAEDIRKLPTSLRKSLAIFVRSCFAKLRRFVGAKQFSLFSKIRPNVLHGTTFMAAVHGAEGRVFPNPELRRGLFIEALDLHEYDEYKKLKSRIEALPVETVETAAGWSLRYMSEGKGGMELAIAMLALKSPEAGQLSKALQLSFASVEVLAFLNSSLSVAQVIEFIERATPEDLAYLRISLGVFKASAQTEPRSTAMSLYTKYSVVQSIANTLEALELLQLPVVLCYILTELVNFQQSKEDEISPSDLVQNARVDGKPVRTFLKDLINTSIKTEARLIIANTVSAFLRGLLIAFLGHEVGHLSAAQFASVDMTTGVLTFIITNVIEFSSANPVSPLKPADVLRKVARLALGAETPTEEGAPKIVAASVSYPPCLGDWYAMVDPIKLEELTMNPAALTGEALANASASNRFTDLADVFFSLRQSSTIRPQAIVAKARDILMTNETLPLLDRVGLTAFIFGLLKLAEQAKIDCLQEAMDDIAGYLVLTLQEQYLYRNDCFFKKLSDGAAAPEAARNITNELLNEAFDAIEAANAEKAKELYTFILTNPEDLPRAFDRAFDYLLHTPVLAFGVRVAEEVILAIAQRSNWDSLNDRLQLLKEVQWSLQDRSPLRKRTLSKETRPKFFNVFQIATDLLAFIKTGRFERRRLPKPLLFKRIAATAKIIVRRLRPTTEGQDRAIRVAAAYKLREELGSLLPPQEGNGGPPQTDEASNDTEPFIG</sequence>
<dbReference type="OMA" id="MIGVICK"/>
<evidence type="ECO:0000313" key="3">
    <source>
        <dbReference type="EMBL" id="CDI76822.1"/>
    </source>
</evidence>
<gene>
    <name evidence="3" type="ORF">EAH_00019850</name>
</gene>
<feature type="signal peptide" evidence="2">
    <location>
        <begin position="1"/>
        <end position="29"/>
    </location>
</feature>
<dbReference type="EMBL" id="HG670470">
    <property type="protein sequence ID" value="CDI76822.1"/>
    <property type="molecule type" value="Genomic_DNA"/>
</dbReference>
<feature type="region of interest" description="Disordered" evidence="1">
    <location>
        <begin position="1705"/>
        <end position="1731"/>
    </location>
</feature>
<evidence type="ECO:0000256" key="2">
    <source>
        <dbReference type="SAM" id="SignalP"/>
    </source>
</evidence>
<evidence type="ECO:0000313" key="4">
    <source>
        <dbReference type="Proteomes" id="UP000018050"/>
    </source>
</evidence>
<keyword evidence="2" id="KW-0732">Signal</keyword>
<evidence type="ECO:0008006" key="5">
    <source>
        <dbReference type="Google" id="ProtNLM"/>
    </source>
</evidence>
<proteinExistence type="predicted"/>
<dbReference type="GeneID" id="25270055"/>
<dbReference type="Proteomes" id="UP000018050">
    <property type="component" value="Unassembled WGS sequence"/>
</dbReference>
<reference evidence="3" key="1">
    <citation type="submission" date="2013-10" db="EMBL/GenBank/DDBJ databases">
        <title>Genomic analysis of the causative agents of coccidiosis in chickens.</title>
        <authorList>
            <person name="Reid A.J."/>
            <person name="Blake D."/>
            <person name="Billington K."/>
            <person name="Browne H."/>
            <person name="Dunn M."/>
            <person name="Hung S."/>
            <person name="Kawahara F."/>
            <person name="Miranda-Saavedra D."/>
            <person name="Mourier T."/>
            <person name="Nagra H."/>
            <person name="Otto T.D."/>
            <person name="Rawlings N."/>
            <person name="Sanchez A."/>
            <person name="Sanders M."/>
            <person name="Subramaniam C."/>
            <person name="Tay Y."/>
            <person name="Dear P."/>
            <person name="Doerig C."/>
            <person name="Gruber A."/>
            <person name="Parkinson J."/>
            <person name="Shirley M."/>
            <person name="Wan K.L."/>
            <person name="Berriman M."/>
            <person name="Tomley F."/>
            <person name="Pain A."/>
        </authorList>
    </citation>
    <scope>NUCLEOTIDE SEQUENCE</scope>
    <source>
        <strain evidence="3">Houghton</strain>
    </source>
</reference>